<gene>
    <name evidence="5" type="primary">lcfB_9</name>
    <name evidence="5" type="ORF">BIN_B_05504</name>
</gene>
<dbReference type="GO" id="GO:0006631">
    <property type="term" value="P:fatty acid metabolic process"/>
    <property type="evidence" value="ECO:0007669"/>
    <property type="project" value="TreeGrafter"/>
</dbReference>
<dbReference type="Pfam" id="PF13193">
    <property type="entry name" value="AMP-binding_C"/>
    <property type="match status" value="1"/>
</dbReference>
<dbReference type="InterPro" id="IPR042099">
    <property type="entry name" value="ANL_N_sf"/>
</dbReference>
<dbReference type="Pfam" id="PF00501">
    <property type="entry name" value="AMP-binding"/>
    <property type="match status" value="1"/>
</dbReference>
<dbReference type="AlphaFoldDB" id="A0A653F805"/>
<organism evidence="5">
    <name type="scientific">Mycobacterium kansasii</name>
    <dbReference type="NCBI Taxonomy" id="1768"/>
    <lineage>
        <taxon>Bacteria</taxon>
        <taxon>Bacillati</taxon>
        <taxon>Actinomycetota</taxon>
        <taxon>Actinomycetes</taxon>
        <taxon>Mycobacteriales</taxon>
        <taxon>Mycobacteriaceae</taxon>
        <taxon>Mycobacterium</taxon>
    </lineage>
</organism>
<dbReference type="InterPro" id="IPR020845">
    <property type="entry name" value="AMP-binding_CS"/>
</dbReference>
<feature type="domain" description="AMP-dependent synthetase/ligase" evidence="3">
    <location>
        <begin position="47"/>
        <end position="383"/>
    </location>
</feature>
<evidence type="ECO:0000259" key="3">
    <source>
        <dbReference type="Pfam" id="PF00501"/>
    </source>
</evidence>
<dbReference type="SUPFAM" id="SSF56801">
    <property type="entry name" value="Acetyl-CoA synthetase-like"/>
    <property type="match status" value="1"/>
</dbReference>
<evidence type="ECO:0000313" key="5">
    <source>
        <dbReference type="EMBL" id="VTP05659.1"/>
    </source>
</evidence>
<dbReference type="EMBL" id="LR589401">
    <property type="protein sequence ID" value="VTP05659.1"/>
    <property type="molecule type" value="Genomic_DNA"/>
</dbReference>
<comment type="similarity">
    <text evidence="1">Belongs to the ATP-dependent AMP-binding enzyme family.</text>
</comment>
<accession>A0A653F805</accession>
<evidence type="ECO:0000259" key="4">
    <source>
        <dbReference type="Pfam" id="PF13193"/>
    </source>
</evidence>
<keyword evidence="2 5" id="KW-0436">Ligase</keyword>
<feature type="domain" description="AMP-binding enzyme C-terminal" evidence="4">
    <location>
        <begin position="438"/>
        <end position="512"/>
    </location>
</feature>
<name>A0A653F805_MYCKA</name>
<dbReference type="GeneID" id="29701391"/>
<dbReference type="Gene3D" id="3.30.300.30">
    <property type="match status" value="1"/>
</dbReference>
<reference evidence="5" key="1">
    <citation type="submission" date="2019-05" db="EMBL/GenBank/DDBJ databases">
        <authorList>
            <person name="Naeem R."/>
            <person name="Antony C."/>
            <person name="Guan Q."/>
        </authorList>
    </citation>
    <scope>NUCLEOTIDE SEQUENCE</scope>
    <source>
        <strain evidence="5">3</strain>
    </source>
</reference>
<dbReference type="InterPro" id="IPR000873">
    <property type="entry name" value="AMP-dep_synth/lig_dom"/>
</dbReference>
<dbReference type="InterPro" id="IPR025110">
    <property type="entry name" value="AMP-bd_C"/>
</dbReference>
<dbReference type="PROSITE" id="PS00455">
    <property type="entry name" value="AMP_BINDING"/>
    <property type="match status" value="1"/>
</dbReference>
<dbReference type="PANTHER" id="PTHR43201:SF5">
    <property type="entry name" value="MEDIUM-CHAIN ACYL-COA LIGASE ACSF2, MITOCHONDRIAL"/>
    <property type="match status" value="1"/>
</dbReference>
<dbReference type="InterPro" id="IPR045851">
    <property type="entry name" value="AMP-bd_C_sf"/>
</dbReference>
<dbReference type="Gene3D" id="3.40.50.12780">
    <property type="entry name" value="N-terminal domain of ligase-like"/>
    <property type="match status" value="1"/>
</dbReference>
<proteinExistence type="inferred from homology"/>
<dbReference type="RefSeq" id="WP_023365232.1">
    <property type="nucleotide sequence ID" value="NZ_BLYZ01000002.1"/>
</dbReference>
<dbReference type="CDD" id="cd04433">
    <property type="entry name" value="AFD_class_I"/>
    <property type="match status" value="1"/>
</dbReference>
<evidence type="ECO:0000256" key="2">
    <source>
        <dbReference type="ARBA" id="ARBA00022598"/>
    </source>
</evidence>
<protein>
    <submittedName>
        <fullName evidence="5">Long-chain-fatty-acid--CoA ligase</fullName>
    </submittedName>
</protein>
<dbReference type="PANTHER" id="PTHR43201">
    <property type="entry name" value="ACYL-COA SYNTHETASE"/>
    <property type="match status" value="1"/>
</dbReference>
<dbReference type="GO" id="GO:0031956">
    <property type="term" value="F:medium-chain fatty acid-CoA ligase activity"/>
    <property type="evidence" value="ECO:0007669"/>
    <property type="project" value="TreeGrafter"/>
</dbReference>
<sequence>MTRGLPMTTARALLRSRLLTPAGPAALSRLVHEARRAGQNPFTLLAVTAARWPNRAAVIDDDGTLSYRELLSRTESLAHELYRHGVGSGQAVGILCRNGHGFIEATFATALVGADVVLLNTDFRADALAAAVSGHRVTTIICEHESAGQARAAGEAITVIDPATVAQREHDPRPPVAKPGQVIILTAGTTGTPKGVPRSSHFSSTLGLTMTLLDRTRLRTGCRNCVAVPMFHGFGLGQLMLTLALGGTVLTQRHFDAEAALAQASHHRADALMAVPVMLARILDLPQAVRARNPVPSLRVVILSGARLDPSLARRFMDTFGDILYNAYGSSEVGICAFATPADLRAAPETVGRPIVGTPVGILDATGSPVGPQVIGRVFVGGGLPVDTYTGGGTKDVVDNMTNSGDMGYFDKAGRLFIIGRQDDLIISGGENVYPRAVENALAEHPGVIDNAVVGVPDEQFGQRLAAFVVPRPGSDVDAAVIREYLKNKVSRAEQPRDVYIVTAIPRSPLGKVLRRELPAR</sequence>
<evidence type="ECO:0000256" key="1">
    <source>
        <dbReference type="ARBA" id="ARBA00006432"/>
    </source>
</evidence>